<evidence type="ECO:0000256" key="1">
    <source>
        <dbReference type="ARBA" id="ARBA00043985"/>
    </source>
</evidence>
<dbReference type="PANTHER" id="PTHR31088">
    <property type="entry name" value="MEMBRANE-ASSOCIATED PROTEIN VIPP1, CHLOROPLASTIC"/>
    <property type="match status" value="1"/>
</dbReference>
<dbReference type="PANTHER" id="PTHR31088:SF6">
    <property type="entry name" value="PHAGE SHOCK PROTEIN A"/>
    <property type="match status" value="1"/>
</dbReference>
<evidence type="ECO:0000313" key="5">
    <source>
        <dbReference type="Proteomes" id="UP000198571"/>
    </source>
</evidence>
<evidence type="ECO:0000313" key="4">
    <source>
        <dbReference type="EMBL" id="SES30414.1"/>
    </source>
</evidence>
<sequence length="214" mass="24618">MILWFRRLKRYFKAGTPAEPAQSSDDPVAMADELLSDMEQELSDMRQSLNKQIAAEKRLKRRLETARAESAEREKDAVGFLENNDEYSARLALIKKEETDRHVEEIKSLYQAANSHKEELHRHIEEHMADYERLQRKKNELQAKRNFYPSSAVNEIELAKKQGSETAVNHTEAIPPEGEQDYPEKNRTGISAPADEAGVDAKLEALKKSLKRRN</sequence>
<feature type="coiled-coil region" evidence="2">
    <location>
        <begin position="28"/>
        <end position="76"/>
    </location>
</feature>
<keyword evidence="2" id="KW-0175">Coiled coil</keyword>
<gene>
    <name evidence="4" type="ORF">SAMN05518684_11549</name>
</gene>
<proteinExistence type="inferred from homology"/>
<accession>A0A1H9W9C1</accession>
<dbReference type="RefSeq" id="WP_177174392.1">
    <property type="nucleotide sequence ID" value="NZ_FOGT01000015.1"/>
</dbReference>
<feature type="coiled-coil region" evidence="2">
    <location>
        <begin position="106"/>
        <end position="144"/>
    </location>
</feature>
<name>A0A1H9W9C1_9BACI</name>
<feature type="region of interest" description="Disordered" evidence="3">
    <location>
        <begin position="162"/>
        <end position="198"/>
    </location>
</feature>
<organism evidence="4 5">
    <name type="scientific">Salipaludibacillus aurantiacus</name>
    <dbReference type="NCBI Taxonomy" id="1601833"/>
    <lineage>
        <taxon>Bacteria</taxon>
        <taxon>Bacillati</taxon>
        <taxon>Bacillota</taxon>
        <taxon>Bacilli</taxon>
        <taxon>Bacillales</taxon>
        <taxon>Bacillaceae</taxon>
    </lineage>
</organism>
<reference evidence="5" key="1">
    <citation type="submission" date="2016-10" db="EMBL/GenBank/DDBJ databases">
        <authorList>
            <person name="Varghese N."/>
            <person name="Submissions S."/>
        </authorList>
    </citation>
    <scope>NUCLEOTIDE SEQUENCE [LARGE SCALE GENOMIC DNA]</scope>
    <source>
        <strain evidence="5">S9</strain>
    </source>
</reference>
<dbReference type="STRING" id="1601833.SAMN05518684_11549"/>
<protein>
    <submittedName>
        <fullName evidence="4">PspA/IM30 family protein</fullName>
    </submittedName>
</protein>
<comment type="similarity">
    <text evidence="1">Belongs to the PspA/Vipp/IM30 family.</text>
</comment>
<evidence type="ECO:0000256" key="3">
    <source>
        <dbReference type="SAM" id="MobiDB-lite"/>
    </source>
</evidence>
<keyword evidence="5" id="KW-1185">Reference proteome</keyword>
<evidence type="ECO:0000256" key="2">
    <source>
        <dbReference type="SAM" id="Coils"/>
    </source>
</evidence>
<dbReference type="Pfam" id="PF04012">
    <property type="entry name" value="PspA_IM30"/>
    <property type="match status" value="1"/>
</dbReference>
<dbReference type="InterPro" id="IPR007157">
    <property type="entry name" value="PspA_VIPP1"/>
</dbReference>
<dbReference type="Proteomes" id="UP000198571">
    <property type="component" value="Unassembled WGS sequence"/>
</dbReference>
<dbReference type="AlphaFoldDB" id="A0A1H9W9C1"/>
<dbReference type="EMBL" id="FOGT01000015">
    <property type="protein sequence ID" value="SES30414.1"/>
    <property type="molecule type" value="Genomic_DNA"/>
</dbReference>